<gene>
    <name evidence="4" type="ORF">BSTOLATCC_MIC31727</name>
</gene>
<dbReference type="InterPro" id="IPR018247">
    <property type="entry name" value="EF_Hand_1_Ca_BS"/>
</dbReference>
<dbReference type="GO" id="GO:0005509">
    <property type="term" value="F:calcium ion binding"/>
    <property type="evidence" value="ECO:0007669"/>
    <property type="project" value="InterPro"/>
</dbReference>
<evidence type="ECO:0000256" key="1">
    <source>
        <dbReference type="ARBA" id="ARBA00022837"/>
    </source>
</evidence>
<dbReference type="SUPFAM" id="SSF47473">
    <property type="entry name" value="EF-hand"/>
    <property type="match status" value="1"/>
</dbReference>
<dbReference type="InterPro" id="IPR011992">
    <property type="entry name" value="EF-hand-dom_pair"/>
</dbReference>
<sequence length="562" mass="65362">MISSPVGSLQSYLGSFSTISQKVLTPSLIPRHRKSNSTSDSIEPIFRLPKISKPQAKKRISKAKLIPKQSRTMDSTSINLEKKDHKLKLDIDHHIIRALVSIEEQAESSKDNTILTQVFHRMSEGMKDLHENFTLKNDINRPKIDISQPMLKDKPNLIDAKIKVKSSDRDIWIKKHGHVIPGTENKDFFEFIKDLFDALDEDNNKHLSPDEIIIPLIALGLCETAEMLEKILITSFDGKSLNDIVLYRENFICIFREDRKLDIMIKSLDFHTKNMINCDEDNEYLRKNKEIEENPMKKLPKCYCVIEDYIRMIKKWWSEIKSRYFKVTDIQIGEFMVGKGLVSNKHEGSIMISSQNNKSKYITYEDFEKVFYKAIFKAELLNLAYGLQGLDLNEESSSVKLKFTMIQRQLMMTGTKPRASFHDKGRIVLDSLDKYRRSISSLMNKSNYEFDNSLDEAEKQNQTRIHDFLYSIKESAHPFLDQRGNLRSNIRNTWDVRENISESHSPVDENATIGETSINDDRKSPYSKNVKIFRENYLLTEFSKNVSKYPKRSRILNSSLQF</sequence>
<dbReference type="PROSITE" id="PS00018">
    <property type="entry name" value="EF_HAND_1"/>
    <property type="match status" value="1"/>
</dbReference>
<feature type="region of interest" description="Disordered" evidence="2">
    <location>
        <begin position="502"/>
        <end position="521"/>
    </location>
</feature>
<evidence type="ECO:0000313" key="5">
    <source>
        <dbReference type="Proteomes" id="UP001162131"/>
    </source>
</evidence>
<comment type="caution">
    <text evidence="4">The sequence shown here is derived from an EMBL/GenBank/DDBJ whole genome shotgun (WGS) entry which is preliminary data.</text>
</comment>
<feature type="domain" description="EF-hand" evidence="3">
    <location>
        <begin position="187"/>
        <end position="222"/>
    </location>
</feature>
<evidence type="ECO:0000313" key="4">
    <source>
        <dbReference type="EMBL" id="CAG9322601.1"/>
    </source>
</evidence>
<accession>A0AAU9JBJ1</accession>
<protein>
    <recommendedName>
        <fullName evidence="3">EF-hand domain-containing protein</fullName>
    </recommendedName>
</protein>
<dbReference type="InterPro" id="IPR002048">
    <property type="entry name" value="EF_hand_dom"/>
</dbReference>
<dbReference type="EMBL" id="CAJZBQ010000032">
    <property type="protein sequence ID" value="CAG9322601.1"/>
    <property type="molecule type" value="Genomic_DNA"/>
</dbReference>
<dbReference type="AlphaFoldDB" id="A0AAU9JBJ1"/>
<organism evidence="4 5">
    <name type="scientific">Blepharisma stoltei</name>
    <dbReference type="NCBI Taxonomy" id="1481888"/>
    <lineage>
        <taxon>Eukaryota</taxon>
        <taxon>Sar</taxon>
        <taxon>Alveolata</taxon>
        <taxon>Ciliophora</taxon>
        <taxon>Postciliodesmatophora</taxon>
        <taxon>Heterotrichea</taxon>
        <taxon>Heterotrichida</taxon>
        <taxon>Blepharismidae</taxon>
        <taxon>Blepharisma</taxon>
    </lineage>
</organism>
<dbReference type="PROSITE" id="PS50222">
    <property type="entry name" value="EF_HAND_2"/>
    <property type="match status" value="1"/>
</dbReference>
<evidence type="ECO:0000256" key="2">
    <source>
        <dbReference type="SAM" id="MobiDB-lite"/>
    </source>
</evidence>
<keyword evidence="5" id="KW-1185">Reference proteome</keyword>
<proteinExistence type="predicted"/>
<keyword evidence="1" id="KW-0106">Calcium</keyword>
<dbReference type="Proteomes" id="UP001162131">
    <property type="component" value="Unassembled WGS sequence"/>
</dbReference>
<name>A0AAU9JBJ1_9CILI</name>
<reference evidence="4" key="1">
    <citation type="submission" date="2021-09" db="EMBL/GenBank/DDBJ databases">
        <authorList>
            <consortium name="AG Swart"/>
            <person name="Singh M."/>
            <person name="Singh A."/>
            <person name="Seah K."/>
            <person name="Emmerich C."/>
        </authorList>
    </citation>
    <scope>NUCLEOTIDE SEQUENCE</scope>
    <source>
        <strain evidence="4">ATCC30299</strain>
    </source>
</reference>
<evidence type="ECO:0000259" key="3">
    <source>
        <dbReference type="PROSITE" id="PS50222"/>
    </source>
</evidence>